<dbReference type="Gene3D" id="1.20.58.1070">
    <property type="match status" value="1"/>
</dbReference>
<proteinExistence type="inferred from homology"/>
<comment type="similarity">
    <text evidence="1">Belongs to the gemin-2 family.</text>
</comment>
<dbReference type="PANTHER" id="PTHR12794">
    <property type="entry name" value="GEMIN2"/>
    <property type="match status" value="1"/>
</dbReference>
<feature type="region of interest" description="Disordered" evidence="2">
    <location>
        <begin position="299"/>
        <end position="392"/>
    </location>
</feature>
<dbReference type="OrthoDB" id="428895at2759"/>
<dbReference type="Proteomes" id="UP000184188">
    <property type="component" value="Unassembled WGS sequence"/>
</dbReference>
<dbReference type="EMBL" id="KV878336">
    <property type="protein sequence ID" value="OJJ51348.1"/>
    <property type="molecule type" value="Genomic_DNA"/>
</dbReference>
<feature type="region of interest" description="Disordered" evidence="2">
    <location>
        <begin position="1"/>
        <end position="68"/>
    </location>
</feature>
<dbReference type="VEuPathDB" id="FungiDB:ASPZODRAFT_87604"/>
<dbReference type="PANTHER" id="PTHR12794:SF0">
    <property type="entry name" value="GEM-ASSOCIATED PROTEIN 2"/>
    <property type="match status" value="1"/>
</dbReference>
<feature type="region of interest" description="Disordered" evidence="2">
    <location>
        <begin position="101"/>
        <end position="121"/>
    </location>
</feature>
<dbReference type="AlphaFoldDB" id="A0A1L9SVY4"/>
<name>A0A1L9SVY4_9EURO</name>
<dbReference type="Pfam" id="PF04938">
    <property type="entry name" value="SIP1"/>
    <property type="match status" value="1"/>
</dbReference>
<sequence>MPDKRKPSTSVSGMSPYAKRSRVSYAEDDEGDEAASPSVAPNERPRNDPLYGQKSAFPGLDDSATDELFYGPAEDGLEYLRMVRSEANSLPSLFVAVKASSAPTAKPAGPPEETEIPEEDLQPTQPVRKGVYADGVYFVSKDAEGHSIARAGQVQEEQFPDAQAAYYNLLRHRFLLLRTTLRCTPPPAAIAALDDSHPISLPANSKLAHKEWRRLLLAVDPQMVQLACMDIDSVLGVLGIMARLISENIRSGDEARIRRMGAWAWGLLGKCREVGEMATEEVGEIRGLGKRAVTIVKKMREENKKRPESDDGRDEGEVEPGDTGDKASGSAEPDVENDNHSEPLDSSDEPTVQPDTGSEELEAAKLELQRRLQSTEEHIRSTEENTEEDDSVRKQIGALLDMILTVVGEYYGQLDLLEARGQWEK</sequence>
<dbReference type="InterPro" id="IPR035426">
    <property type="entry name" value="Gemin2/Brr1"/>
</dbReference>
<dbReference type="GO" id="GO:0032797">
    <property type="term" value="C:SMN complex"/>
    <property type="evidence" value="ECO:0007669"/>
    <property type="project" value="TreeGrafter"/>
</dbReference>
<dbReference type="RefSeq" id="XP_022585858.1">
    <property type="nucleotide sequence ID" value="XM_022730306.1"/>
</dbReference>
<evidence type="ECO:0000313" key="3">
    <source>
        <dbReference type="EMBL" id="OJJ51348.1"/>
    </source>
</evidence>
<keyword evidence="4" id="KW-1185">Reference proteome</keyword>
<reference evidence="4" key="1">
    <citation type="journal article" date="2017" name="Genome Biol.">
        <title>Comparative genomics reveals high biological diversity and specific adaptations in the industrially and medically important fungal genus Aspergillus.</title>
        <authorList>
            <person name="de Vries R.P."/>
            <person name="Riley R."/>
            <person name="Wiebenga A."/>
            <person name="Aguilar-Osorio G."/>
            <person name="Amillis S."/>
            <person name="Uchima C.A."/>
            <person name="Anderluh G."/>
            <person name="Asadollahi M."/>
            <person name="Askin M."/>
            <person name="Barry K."/>
            <person name="Battaglia E."/>
            <person name="Bayram O."/>
            <person name="Benocci T."/>
            <person name="Braus-Stromeyer S.A."/>
            <person name="Caldana C."/>
            <person name="Canovas D."/>
            <person name="Cerqueira G.C."/>
            <person name="Chen F."/>
            <person name="Chen W."/>
            <person name="Choi C."/>
            <person name="Clum A."/>
            <person name="Dos Santos R.A."/>
            <person name="Damasio A.R."/>
            <person name="Diallinas G."/>
            <person name="Emri T."/>
            <person name="Fekete E."/>
            <person name="Flipphi M."/>
            <person name="Freyberg S."/>
            <person name="Gallo A."/>
            <person name="Gournas C."/>
            <person name="Habgood R."/>
            <person name="Hainaut M."/>
            <person name="Harispe M.L."/>
            <person name="Henrissat B."/>
            <person name="Hilden K.S."/>
            <person name="Hope R."/>
            <person name="Hossain A."/>
            <person name="Karabika E."/>
            <person name="Karaffa L."/>
            <person name="Karanyi Z."/>
            <person name="Krasevec N."/>
            <person name="Kuo A."/>
            <person name="Kusch H."/>
            <person name="LaButti K."/>
            <person name="Lagendijk E.L."/>
            <person name="Lapidus A."/>
            <person name="Levasseur A."/>
            <person name="Lindquist E."/>
            <person name="Lipzen A."/>
            <person name="Logrieco A.F."/>
            <person name="MacCabe A."/>
            <person name="Maekelae M.R."/>
            <person name="Malavazi I."/>
            <person name="Melin P."/>
            <person name="Meyer V."/>
            <person name="Mielnichuk N."/>
            <person name="Miskei M."/>
            <person name="Molnar A.P."/>
            <person name="Mule G."/>
            <person name="Ngan C.Y."/>
            <person name="Orejas M."/>
            <person name="Orosz E."/>
            <person name="Ouedraogo J.P."/>
            <person name="Overkamp K.M."/>
            <person name="Park H.-S."/>
            <person name="Perrone G."/>
            <person name="Piumi F."/>
            <person name="Punt P.J."/>
            <person name="Ram A.F."/>
            <person name="Ramon A."/>
            <person name="Rauscher S."/>
            <person name="Record E."/>
            <person name="Riano-Pachon D.M."/>
            <person name="Robert V."/>
            <person name="Roehrig J."/>
            <person name="Ruller R."/>
            <person name="Salamov A."/>
            <person name="Salih N.S."/>
            <person name="Samson R.A."/>
            <person name="Sandor E."/>
            <person name="Sanguinetti M."/>
            <person name="Schuetze T."/>
            <person name="Sepcic K."/>
            <person name="Shelest E."/>
            <person name="Sherlock G."/>
            <person name="Sophianopoulou V."/>
            <person name="Squina F.M."/>
            <person name="Sun H."/>
            <person name="Susca A."/>
            <person name="Todd R.B."/>
            <person name="Tsang A."/>
            <person name="Unkles S.E."/>
            <person name="van de Wiele N."/>
            <person name="van Rossen-Uffink D."/>
            <person name="Oliveira J.V."/>
            <person name="Vesth T.C."/>
            <person name="Visser J."/>
            <person name="Yu J.-H."/>
            <person name="Zhou M."/>
            <person name="Andersen M.R."/>
            <person name="Archer D.B."/>
            <person name="Baker S.E."/>
            <person name="Benoit I."/>
            <person name="Brakhage A.A."/>
            <person name="Braus G.H."/>
            <person name="Fischer R."/>
            <person name="Frisvad J.C."/>
            <person name="Goldman G.H."/>
            <person name="Houbraken J."/>
            <person name="Oakley B."/>
            <person name="Pocsi I."/>
            <person name="Scazzocchio C."/>
            <person name="Seiboth B."/>
            <person name="vanKuyk P.A."/>
            <person name="Wortman J."/>
            <person name="Dyer P.S."/>
            <person name="Grigoriev I.V."/>
        </authorList>
    </citation>
    <scope>NUCLEOTIDE SEQUENCE [LARGE SCALE GENOMIC DNA]</scope>
    <source>
        <strain evidence="4">CBS 506.65</strain>
    </source>
</reference>
<gene>
    <name evidence="3" type="ORF">ASPZODRAFT_87604</name>
</gene>
<protein>
    <submittedName>
        <fullName evidence="3">Uncharacterized protein</fullName>
    </submittedName>
</protein>
<organism evidence="3 4">
    <name type="scientific">Penicilliopsis zonata CBS 506.65</name>
    <dbReference type="NCBI Taxonomy" id="1073090"/>
    <lineage>
        <taxon>Eukaryota</taxon>
        <taxon>Fungi</taxon>
        <taxon>Dikarya</taxon>
        <taxon>Ascomycota</taxon>
        <taxon>Pezizomycotina</taxon>
        <taxon>Eurotiomycetes</taxon>
        <taxon>Eurotiomycetidae</taxon>
        <taxon>Eurotiales</taxon>
        <taxon>Aspergillaceae</taxon>
        <taxon>Penicilliopsis</taxon>
    </lineage>
</organism>
<dbReference type="GO" id="GO:0005634">
    <property type="term" value="C:nucleus"/>
    <property type="evidence" value="ECO:0007669"/>
    <property type="project" value="TreeGrafter"/>
</dbReference>
<evidence type="ECO:0000256" key="2">
    <source>
        <dbReference type="SAM" id="MobiDB-lite"/>
    </source>
</evidence>
<feature type="compositionally biased region" description="Acidic residues" evidence="2">
    <location>
        <begin position="311"/>
        <end position="322"/>
    </location>
</feature>
<feature type="compositionally biased region" description="Basic and acidic residues" evidence="2">
    <location>
        <begin position="362"/>
        <end position="383"/>
    </location>
</feature>
<evidence type="ECO:0000313" key="4">
    <source>
        <dbReference type="Proteomes" id="UP000184188"/>
    </source>
</evidence>
<evidence type="ECO:0000256" key="1">
    <source>
        <dbReference type="ARBA" id="ARBA00025758"/>
    </source>
</evidence>
<accession>A0A1L9SVY4</accession>
<feature type="compositionally biased region" description="Acidic residues" evidence="2">
    <location>
        <begin position="112"/>
        <end position="121"/>
    </location>
</feature>
<dbReference type="GO" id="GO:0000387">
    <property type="term" value="P:spliceosomal snRNP assembly"/>
    <property type="evidence" value="ECO:0007669"/>
    <property type="project" value="InterPro"/>
</dbReference>
<feature type="compositionally biased region" description="Basic and acidic residues" evidence="2">
    <location>
        <begin position="299"/>
        <end position="310"/>
    </location>
</feature>
<dbReference type="GeneID" id="34616770"/>